<dbReference type="Pfam" id="PF22939">
    <property type="entry name" value="WHD_GPIID"/>
    <property type="match status" value="1"/>
</dbReference>
<dbReference type="InterPro" id="IPR054471">
    <property type="entry name" value="GPIID_WHD"/>
</dbReference>
<dbReference type="Pfam" id="PF24883">
    <property type="entry name" value="NPHP3_N"/>
    <property type="match status" value="1"/>
</dbReference>
<dbReference type="PANTHER" id="PTHR10039:SF16">
    <property type="entry name" value="GPI INOSITOL-DEACYLASE"/>
    <property type="match status" value="1"/>
</dbReference>
<accession>A0A1Y2A3Q0</accession>
<dbReference type="SUPFAM" id="SSF52540">
    <property type="entry name" value="P-loop containing nucleoside triphosphate hydrolases"/>
    <property type="match status" value="1"/>
</dbReference>
<dbReference type="PROSITE" id="PS50837">
    <property type="entry name" value="NACHT"/>
    <property type="match status" value="1"/>
</dbReference>
<evidence type="ECO:0000313" key="3">
    <source>
        <dbReference type="EMBL" id="ORY17151.1"/>
    </source>
</evidence>
<dbReference type="InterPro" id="IPR031348">
    <property type="entry name" value="PigL_N"/>
</dbReference>
<gene>
    <name evidence="3" type="ORF">BCR34DRAFT_597232</name>
</gene>
<evidence type="ECO:0000256" key="1">
    <source>
        <dbReference type="ARBA" id="ARBA00022737"/>
    </source>
</evidence>
<proteinExistence type="predicted"/>
<evidence type="ECO:0000259" key="2">
    <source>
        <dbReference type="PROSITE" id="PS50837"/>
    </source>
</evidence>
<dbReference type="PANTHER" id="PTHR10039">
    <property type="entry name" value="AMELOGENIN"/>
    <property type="match status" value="1"/>
</dbReference>
<dbReference type="STRING" id="1231657.A0A1Y2A3Q0"/>
<keyword evidence="4" id="KW-1185">Reference proteome</keyword>
<keyword evidence="1" id="KW-0677">Repeat</keyword>
<dbReference type="Gene3D" id="3.40.50.300">
    <property type="entry name" value="P-loop containing nucleotide triphosphate hydrolases"/>
    <property type="match status" value="1"/>
</dbReference>
<feature type="domain" description="NACHT" evidence="2">
    <location>
        <begin position="250"/>
        <end position="400"/>
    </location>
</feature>
<dbReference type="InterPro" id="IPR027417">
    <property type="entry name" value="P-loop_NTPase"/>
</dbReference>
<dbReference type="Pfam" id="PF17111">
    <property type="entry name" value="PigL_N"/>
    <property type="match status" value="1"/>
</dbReference>
<dbReference type="InterPro" id="IPR056884">
    <property type="entry name" value="NPHP3-like_N"/>
</dbReference>
<dbReference type="EMBL" id="MCFA01000014">
    <property type="protein sequence ID" value="ORY17151.1"/>
    <property type="molecule type" value="Genomic_DNA"/>
</dbReference>
<comment type="caution">
    <text evidence="3">The sequence shown here is derived from an EMBL/GenBank/DDBJ whole genome shotgun (WGS) entry which is preliminary data.</text>
</comment>
<dbReference type="AlphaFoldDB" id="A0A1Y2A3Q0"/>
<organism evidence="3 4">
    <name type="scientific">Clohesyomyces aquaticus</name>
    <dbReference type="NCBI Taxonomy" id="1231657"/>
    <lineage>
        <taxon>Eukaryota</taxon>
        <taxon>Fungi</taxon>
        <taxon>Dikarya</taxon>
        <taxon>Ascomycota</taxon>
        <taxon>Pezizomycotina</taxon>
        <taxon>Dothideomycetes</taxon>
        <taxon>Pleosporomycetidae</taxon>
        <taxon>Pleosporales</taxon>
        <taxon>Lindgomycetaceae</taxon>
        <taxon>Clohesyomyces</taxon>
    </lineage>
</organism>
<evidence type="ECO:0000313" key="4">
    <source>
        <dbReference type="Proteomes" id="UP000193144"/>
    </source>
</evidence>
<reference evidence="3 4" key="1">
    <citation type="submission" date="2016-07" db="EMBL/GenBank/DDBJ databases">
        <title>Pervasive Adenine N6-methylation of Active Genes in Fungi.</title>
        <authorList>
            <consortium name="DOE Joint Genome Institute"/>
            <person name="Mondo S.J."/>
            <person name="Dannebaum R.O."/>
            <person name="Kuo R.C."/>
            <person name="Labutti K."/>
            <person name="Haridas S."/>
            <person name="Kuo A."/>
            <person name="Salamov A."/>
            <person name="Ahrendt S.R."/>
            <person name="Lipzen A."/>
            <person name="Sullivan W."/>
            <person name="Andreopoulos W.B."/>
            <person name="Clum A."/>
            <person name="Lindquist E."/>
            <person name="Daum C."/>
            <person name="Ramamoorthy G.K."/>
            <person name="Gryganskyi A."/>
            <person name="Culley D."/>
            <person name="Magnuson J.K."/>
            <person name="James T.Y."/>
            <person name="O'Malley M.A."/>
            <person name="Stajich J.E."/>
            <person name="Spatafora J.W."/>
            <person name="Visel A."/>
            <person name="Grigoriev I.V."/>
        </authorList>
    </citation>
    <scope>NUCLEOTIDE SEQUENCE [LARGE SCALE GENOMIC DNA]</scope>
    <source>
        <strain evidence="3 4">CBS 115471</strain>
    </source>
</reference>
<dbReference type="Proteomes" id="UP000193144">
    <property type="component" value="Unassembled WGS sequence"/>
</dbReference>
<protein>
    <recommendedName>
        <fullName evidence="2">NACHT domain-containing protein</fullName>
    </recommendedName>
</protein>
<dbReference type="InterPro" id="IPR007111">
    <property type="entry name" value="NACHT_NTPase"/>
</dbReference>
<dbReference type="OrthoDB" id="3798999at2759"/>
<name>A0A1Y2A3Q0_9PLEO</name>
<sequence>MDPFSIGVGVTGILSLAIQLTDKLSKYIGSVKGAVRESHELANELSVLVKVMKGLESFLISQKLQGQRFENTAILYVTANNCQEQLKSLESTLKKFMNATKKRSKLWQRCVKWPLQREEHRHAVSNIRQCVQIFQVALSLDGWNMVSKSTDELHHLRQDHTNGNKILFQKLDKAESLSVELRNVMQSWNAKLEEFRLVRTDDERRDLLQWLSPSVDPSSNYNDAIKSRKEDTGLWFLRSRSFRAWIKTSGTLWLHGIPGCGKTVLCSTIVEAMKEICHQSMAHALAYFYFDFRDAKKQDVTMMLRSLFRQLCAAETTVPESINSLYRHCRGTGHAPAFEELVSAFFAAIRGSDREIYIVIDAMDELPKSGLSGERGDLLNFLQKIADENFQTLHILLTSRDELEIRTTLESMQVMEIYLDKEYLGPDIKAFIQSRLRERRFASLPQDVKKKIEAKLCTNAHGMFRLVVSQLEILERFRTIRDIKGALKTLPKTIDAVYDRILNSIDQEDIPDARSILQWIAFSECPLTLEQLAEAMEIRPGTEPLDPKDRRFDPSAEVLRMCGGLVSVYGDHQTKKTAIVQFAHISVQEYLLSGRSPVISISSVSSHEYIASCCMSYFLQMNSSKVPKRGLDAYPLLNYAVHYLPKHMKCVGSSNERLLDLSYKLFTPDFTCARQNWLRILNRYSTDPGEWSLLDSALPLGSAHIITRLLDSNEKSHPRSRVLDNAALGEHWDALEVLLAHGRCYFRIQMYPYVLHNVAKLRRWNMFRMVLQNFLKVKACRGPLHEISTTKGQYGDLLTFRVRLPKAPELDYHKDGGVTSVYRRRGDTTRGPFSIEEITHISSGEFDIQFWTDDAKSLHRHLGIVERALQRYYVASGKEAVGGEESDFKWRFEYQHAKSGRGREIEDPCWVAIAPFPKKRTTQGILPIMSAILVLCLHIDFILMPECEVD</sequence>